<organism evidence="1">
    <name type="scientific">marine sediment metagenome</name>
    <dbReference type="NCBI Taxonomy" id="412755"/>
    <lineage>
        <taxon>unclassified sequences</taxon>
        <taxon>metagenomes</taxon>
        <taxon>ecological metagenomes</taxon>
    </lineage>
</organism>
<name>X1AJH7_9ZZZZ</name>
<accession>X1AJH7</accession>
<dbReference type="AlphaFoldDB" id="X1AJH7"/>
<protein>
    <submittedName>
        <fullName evidence="1">Uncharacterized protein</fullName>
    </submittedName>
</protein>
<dbReference type="Gene3D" id="1.50.10.10">
    <property type="match status" value="1"/>
</dbReference>
<dbReference type="GO" id="GO:0005975">
    <property type="term" value="P:carbohydrate metabolic process"/>
    <property type="evidence" value="ECO:0007669"/>
    <property type="project" value="InterPro"/>
</dbReference>
<dbReference type="PANTHER" id="PTHR42899">
    <property type="entry name" value="SPERMATOGENESIS-ASSOCIATED PROTEIN 20"/>
    <property type="match status" value="1"/>
</dbReference>
<dbReference type="InterPro" id="IPR008928">
    <property type="entry name" value="6-hairpin_glycosidase_sf"/>
</dbReference>
<dbReference type="EMBL" id="BART01009926">
    <property type="protein sequence ID" value="GAG82760.1"/>
    <property type="molecule type" value="Genomic_DNA"/>
</dbReference>
<dbReference type="SUPFAM" id="SSF48208">
    <property type="entry name" value="Six-hairpin glycosidases"/>
    <property type="match status" value="2"/>
</dbReference>
<dbReference type="InterPro" id="IPR024705">
    <property type="entry name" value="Ssp411"/>
</dbReference>
<proteinExistence type="predicted"/>
<dbReference type="InterPro" id="IPR012341">
    <property type="entry name" value="6hp_glycosidase-like_sf"/>
</dbReference>
<dbReference type="Gene3D" id="1.50.10.20">
    <property type="match status" value="1"/>
</dbReference>
<evidence type="ECO:0000313" key="1">
    <source>
        <dbReference type="EMBL" id="GAG82760.1"/>
    </source>
</evidence>
<feature type="non-terminal residue" evidence="1">
    <location>
        <position position="350"/>
    </location>
</feature>
<feature type="non-terminal residue" evidence="1">
    <location>
        <position position="1"/>
    </location>
</feature>
<reference evidence="1" key="1">
    <citation type="journal article" date="2014" name="Front. Microbiol.">
        <title>High frequency of phylogenetically diverse reductive dehalogenase-homologous genes in deep subseafloor sedimentary metagenomes.</title>
        <authorList>
            <person name="Kawai M."/>
            <person name="Futagami T."/>
            <person name="Toyoda A."/>
            <person name="Takaki Y."/>
            <person name="Nishi S."/>
            <person name="Hori S."/>
            <person name="Arai W."/>
            <person name="Tsubouchi T."/>
            <person name="Morono Y."/>
            <person name="Uchiyama I."/>
            <person name="Ito T."/>
            <person name="Fujiyama A."/>
            <person name="Inagaki F."/>
            <person name="Takami H."/>
        </authorList>
    </citation>
    <scope>NUCLEOTIDE SEQUENCE</scope>
    <source>
        <strain evidence="1">Expedition CK06-06</strain>
    </source>
</reference>
<dbReference type="PANTHER" id="PTHR42899:SF1">
    <property type="entry name" value="SPERMATOGENESIS-ASSOCIATED PROTEIN 20"/>
    <property type="match status" value="1"/>
</dbReference>
<comment type="caution">
    <text evidence="1">The sequence shown here is derived from an EMBL/GenBank/DDBJ whole genome shotgun (WGS) entry which is preliminary data.</text>
</comment>
<sequence>DNILYNWGFGYENDSSDNIDKIKELKGKPLWYSENESTYQYGFIQSTNSTGGGINTTRYLIDNVAVLLPLIENYYQESPGEKRDGAKEVLETQFELLNTSQFWDKPIYGGFFHYNNSDVKYAHENFLAVLANILWHRYADANLTYKDESLDFASNTISNLSSSEMWDSVFKGFYYKANQDWSIYGGDNQKYLKTNALGIIALTEYYIETGSTNDTAIDMAETIYQKIKANLYNETYGGYEKSGQNTWFTSNYSLMLEDNAWFLMALTRLFKATSKEEYYDDAIDLFQFFETHMYDDENGGYIYSIGPPNNITDKHIFANNLLIRAYHEMSEIFHNTELKGNLNDTLLIKG</sequence>
<gene>
    <name evidence="1" type="ORF">S01H4_21814</name>
</gene>